<protein>
    <submittedName>
        <fullName evidence="3">Bifunctional DNA primase/polymerase</fullName>
    </submittedName>
</protein>
<evidence type="ECO:0000259" key="2">
    <source>
        <dbReference type="SMART" id="SM00943"/>
    </source>
</evidence>
<feature type="domain" description="Primase C-terminal 1" evidence="1">
    <location>
        <begin position="197"/>
        <end position="263"/>
    </location>
</feature>
<dbReference type="SMART" id="SM00943">
    <property type="entry name" value="Prim-Pol"/>
    <property type="match status" value="1"/>
</dbReference>
<accession>A0A9D1UVW4</accession>
<proteinExistence type="predicted"/>
<dbReference type="SMART" id="SM00942">
    <property type="entry name" value="PriCT_1"/>
    <property type="match status" value="1"/>
</dbReference>
<dbReference type="CDD" id="cd04859">
    <property type="entry name" value="Prim_Pol"/>
    <property type="match status" value="1"/>
</dbReference>
<dbReference type="Pfam" id="PF09250">
    <property type="entry name" value="Prim-Pol"/>
    <property type="match status" value="1"/>
</dbReference>
<name>A0A9D1UVW4_9LACO</name>
<dbReference type="Pfam" id="PF08708">
    <property type="entry name" value="PriCT_1"/>
    <property type="match status" value="1"/>
</dbReference>
<gene>
    <name evidence="3" type="ORF">H9861_01175</name>
</gene>
<dbReference type="InterPro" id="IPR015330">
    <property type="entry name" value="DNA_primase/pol_bifunc_N"/>
</dbReference>
<feature type="domain" description="DNA primase/polymerase bifunctional N-terminal" evidence="2">
    <location>
        <begin position="7"/>
        <end position="166"/>
    </location>
</feature>
<dbReference type="InterPro" id="IPR014820">
    <property type="entry name" value="PriCT_1"/>
</dbReference>
<dbReference type="Proteomes" id="UP000823963">
    <property type="component" value="Unassembled WGS sequence"/>
</dbReference>
<comment type="caution">
    <text evidence="3">The sequence shown here is derived from an EMBL/GenBank/DDBJ whole genome shotgun (WGS) entry which is preliminary data.</text>
</comment>
<dbReference type="AlphaFoldDB" id="A0A9D1UVW4"/>
<evidence type="ECO:0000313" key="3">
    <source>
        <dbReference type="EMBL" id="HIX01353.1"/>
    </source>
</evidence>
<dbReference type="EMBL" id="DXFP01000009">
    <property type="protein sequence ID" value="HIX01353.1"/>
    <property type="molecule type" value="Genomic_DNA"/>
</dbReference>
<evidence type="ECO:0000259" key="1">
    <source>
        <dbReference type="SMART" id="SM00942"/>
    </source>
</evidence>
<reference evidence="3" key="1">
    <citation type="journal article" date="2021" name="PeerJ">
        <title>Extensive microbial diversity within the chicken gut microbiome revealed by metagenomics and culture.</title>
        <authorList>
            <person name="Gilroy R."/>
            <person name="Ravi A."/>
            <person name="Getino M."/>
            <person name="Pursley I."/>
            <person name="Horton D.L."/>
            <person name="Alikhan N.F."/>
            <person name="Baker D."/>
            <person name="Gharbi K."/>
            <person name="Hall N."/>
            <person name="Watson M."/>
            <person name="Adriaenssens E.M."/>
            <person name="Foster-Nyarko E."/>
            <person name="Jarju S."/>
            <person name="Secka A."/>
            <person name="Antonio M."/>
            <person name="Oren A."/>
            <person name="Chaudhuri R.R."/>
            <person name="La Ragione R."/>
            <person name="Hildebrand F."/>
            <person name="Pallen M.J."/>
        </authorList>
    </citation>
    <scope>NUCLEOTIDE SEQUENCE</scope>
    <source>
        <strain evidence="3">6627</strain>
    </source>
</reference>
<reference evidence="3" key="2">
    <citation type="submission" date="2021-04" db="EMBL/GenBank/DDBJ databases">
        <authorList>
            <person name="Gilroy R."/>
        </authorList>
    </citation>
    <scope>NUCLEOTIDE SEQUENCE</scope>
    <source>
        <strain evidence="3">6627</strain>
    </source>
</reference>
<evidence type="ECO:0000313" key="4">
    <source>
        <dbReference type="Proteomes" id="UP000823963"/>
    </source>
</evidence>
<dbReference type="SUPFAM" id="SSF56747">
    <property type="entry name" value="Prim-pol domain"/>
    <property type="match status" value="1"/>
</dbReference>
<organism evidence="3 4">
    <name type="scientific">Candidatus Ligilactobacillus excrementigallinarum</name>
    <dbReference type="NCBI Taxonomy" id="2838641"/>
    <lineage>
        <taxon>Bacteria</taxon>
        <taxon>Bacillati</taxon>
        <taxon>Bacillota</taxon>
        <taxon>Bacilli</taxon>
        <taxon>Lactobacillales</taxon>
        <taxon>Lactobacillaceae</taxon>
        <taxon>Ligilactobacillus</taxon>
    </lineage>
</organism>
<sequence>MNIKETALHLASHGLKVFQLSQNSKIPLKHSHGYKDATNSIDEIRNTFKPFNNLGVGLSINSLVLVDIDASNKNDLKNILSRLNQANYDLPETYTERTLSGGTHLIYKTDRPLQPTNKTLFNLGKHVGIEIRTDGVIIAPSHINNYVYRPTNKLTLMDATNAPEWIYNELTKKSDFNVTVGKRRAPTRKYYTGKKLDAIAQGAGQGNRNNWLTSVIGWLFGTGADPETVYRFASIINDAFVSPPLKNKELKGIYKSILERMIN</sequence>